<dbReference type="SUPFAM" id="SSF82171">
    <property type="entry name" value="DPP6 N-terminal domain-like"/>
    <property type="match status" value="1"/>
</dbReference>
<dbReference type="Pfam" id="PF07676">
    <property type="entry name" value="PD40"/>
    <property type="match status" value="1"/>
</dbReference>
<name>X1G3A5_9ZZZZ</name>
<accession>X1G3A5</accession>
<dbReference type="Gene3D" id="2.120.10.30">
    <property type="entry name" value="TolB, C-terminal domain"/>
    <property type="match status" value="1"/>
</dbReference>
<dbReference type="InterPro" id="IPR011659">
    <property type="entry name" value="WD40"/>
</dbReference>
<evidence type="ECO:0000313" key="2">
    <source>
        <dbReference type="EMBL" id="GAH39290.1"/>
    </source>
</evidence>
<evidence type="ECO:0000256" key="1">
    <source>
        <dbReference type="SAM" id="MobiDB-lite"/>
    </source>
</evidence>
<feature type="compositionally biased region" description="Polar residues" evidence="1">
    <location>
        <begin position="13"/>
        <end position="24"/>
    </location>
</feature>
<sequence>DGSQDVFVMNADGSDQGNLSNNPAQDAYPSWSPDAEWITFASNRNEAFDIFIMRSNGTEVYNLTSDAAQDLYPAWR</sequence>
<dbReference type="InterPro" id="IPR011042">
    <property type="entry name" value="6-blade_b-propeller_TolB-like"/>
</dbReference>
<feature type="region of interest" description="Disordered" evidence="1">
    <location>
        <begin position="1"/>
        <end position="28"/>
    </location>
</feature>
<feature type="non-terminal residue" evidence="2">
    <location>
        <position position="1"/>
    </location>
</feature>
<proteinExistence type="predicted"/>
<dbReference type="EMBL" id="BARU01012284">
    <property type="protein sequence ID" value="GAH39290.1"/>
    <property type="molecule type" value="Genomic_DNA"/>
</dbReference>
<reference evidence="2" key="1">
    <citation type="journal article" date="2014" name="Front. Microbiol.">
        <title>High frequency of phylogenetically diverse reductive dehalogenase-homologous genes in deep subseafloor sedimentary metagenomes.</title>
        <authorList>
            <person name="Kawai M."/>
            <person name="Futagami T."/>
            <person name="Toyoda A."/>
            <person name="Takaki Y."/>
            <person name="Nishi S."/>
            <person name="Hori S."/>
            <person name="Arai W."/>
            <person name="Tsubouchi T."/>
            <person name="Morono Y."/>
            <person name="Uchiyama I."/>
            <person name="Ito T."/>
            <person name="Fujiyama A."/>
            <person name="Inagaki F."/>
            <person name="Takami H."/>
        </authorList>
    </citation>
    <scope>NUCLEOTIDE SEQUENCE</scope>
    <source>
        <strain evidence="2">Expedition CK06-06</strain>
    </source>
</reference>
<protein>
    <submittedName>
        <fullName evidence="2">Uncharacterized protein</fullName>
    </submittedName>
</protein>
<dbReference type="AlphaFoldDB" id="X1G3A5"/>
<comment type="caution">
    <text evidence="2">The sequence shown here is derived from an EMBL/GenBank/DDBJ whole genome shotgun (WGS) entry which is preliminary data.</text>
</comment>
<gene>
    <name evidence="2" type="ORF">S03H2_22719</name>
</gene>
<organism evidence="2">
    <name type="scientific">marine sediment metagenome</name>
    <dbReference type="NCBI Taxonomy" id="412755"/>
    <lineage>
        <taxon>unclassified sequences</taxon>
        <taxon>metagenomes</taxon>
        <taxon>ecological metagenomes</taxon>
    </lineage>
</organism>